<dbReference type="EMBL" id="GBXM01062610">
    <property type="protein sequence ID" value="JAH45967.1"/>
    <property type="molecule type" value="Transcribed_RNA"/>
</dbReference>
<reference evidence="1" key="1">
    <citation type="submission" date="2014-11" db="EMBL/GenBank/DDBJ databases">
        <authorList>
            <person name="Amaro Gonzalez C."/>
        </authorList>
    </citation>
    <scope>NUCLEOTIDE SEQUENCE</scope>
</reference>
<dbReference type="AlphaFoldDB" id="A0A0E9SXI2"/>
<protein>
    <submittedName>
        <fullName evidence="1">Uncharacterized protein</fullName>
    </submittedName>
</protein>
<reference evidence="1" key="2">
    <citation type="journal article" date="2015" name="Fish Shellfish Immunol.">
        <title>Early steps in the European eel (Anguilla anguilla)-Vibrio vulnificus interaction in the gills: Role of the RtxA13 toxin.</title>
        <authorList>
            <person name="Callol A."/>
            <person name="Pajuelo D."/>
            <person name="Ebbesson L."/>
            <person name="Teles M."/>
            <person name="MacKenzie S."/>
            <person name="Amaro C."/>
        </authorList>
    </citation>
    <scope>NUCLEOTIDE SEQUENCE</scope>
</reference>
<name>A0A0E9SXI2_ANGAN</name>
<evidence type="ECO:0000313" key="1">
    <source>
        <dbReference type="EMBL" id="JAH45967.1"/>
    </source>
</evidence>
<organism evidence="1">
    <name type="scientific">Anguilla anguilla</name>
    <name type="common">European freshwater eel</name>
    <name type="synonym">Muraena anguilla</name>
    <dbReference type="NCBI Taxonomy" id="7936"/>
    <lineage>
        <taxon>Eukaryota</taxon>
        <taxon>Metazoa</taxon>
        <taxon>Chordata</taxon>
        <taxon>Craniata</taxon>
        <taxon>Vertebrata</taxon>
        <taxon>Euteleostomi</taxon>
        <taxon>Actinopterygii</taxon>
        <taxon>Neopterygii</taxon>
        <taxon>Teleostei</taxon>
        <taxon>Anguilliformes</taxon>
        <taxon>Anguillidae</taxon>
        <taxon>Anguilla</taxon>
    </lineage>
</organism>
<sequence>MEHYRLSWDFHNLFFIAYREVEFPCRTDVLKALQDIKLHCIEGAFLSVCFLNGGFEGRTEVLS</sequence>
<proteinExistence type="predicted"/>
<accession>A0A0E9SXI2</accession>